<name>A0A7S3E0W7_9CHLO</name>
<reference evidence="2" key="1">
    <citation type="submission" date="2021-01" db="EMBL/GenBank/DDBJ databases">
        <authorList>
            <person name="Corre E."/>
            <person name="Pelletier E."/>
            <person name="Niang G."/>
            <person name="Scheremetjew M."/>
            <person name="Finn R."/>
            <person name="Kale V."/>
            <person name="Holt S."/>
            <person name="Cochrane G."/>
            <person name="Meng A."/>
            <person name="Brown T."/>
            <person name="Cohen L."/>
        </authorList>
    </citation>
    <scope>NUCLEOTIDE SEQUENCE</scope>
    <source>
        <strain evidence="2">RCC2336</strain>
    </source>
</reference>
<keyword evidence="1" id="KW-0175">Coiled coil</keyword>
<dbReference type="EMBL" id="HBHV01002369">
    <property type="protein sequence ID" value="CAE0010976.1"/>
    <property type="molecule type" value="Transcribed_RNA"/>
</dbReference>
<evidence type="ECO:0000313" key="2">
    <source>
        <dbReference type="EMBL" id="CAE0010976.1"/>
    </source>
</evidence>
<evidence type="ECO:0000256" key="1">
    <source>
        <dbReference type="SAM" id="Coils"/>
    </source>
</evidence>
<proteinExistence type="predicted"/>
<gene>
    <name evidence="2" type="ORF">PPRO1316_LOCUS1700</name>
</gene>
<protein>
    <submittedName>
        <fullName evidence="2">Uncharacterized protein</fullName>
    </submittedName>
</protein>
<dbReference type="AlphaFoldDB" id="A0A7S3E0W7"/>
<organism evidence="2">
    <name type="scientific">Pycnococcus provasolii</name>
    <dbReference type="NCBI Taxonomy" id="41880"/>
    <lineage>
        <taxon>Eukaryota</taxon>
        <taxon>Viridiplantae</taxon>
        <taxon>Chlorophyta</taxon>
        <taxon>Pseudoscourfieldiophyceae</taxon>
        <taxon>Pseudoscourfieldiales</taxon>
        <taxon>Pycnococcaceae</taxon>
        <taxon>Pycnococcus</taxon>
    </lineage>
</organism>
<sequence length="402" mass="42840">MRMSMASPSFVLSSAPAMLAIGVLVAVSMVSMTARLTDAEGIRPNYNKFNVAINTKPADMRLHETCQDDDKTPVLLMEAAGKVTSQGNVSATHLEFLVDDSLKQNVTFADKKKMLANVIGLKVADYALTDDFLGKHDDNLFYRSNGCAPTFSGEPPHWYKAAYYRGILAESLAYNLPQALSKVNISNSTDHESCCNSLPQEEILEDFNTLWFAKLDTVVTEVVGAVQALAVANFDVKGLAGLKAASAIGGGGGPVSLGMFIGAVLETVAHKGFGEYSKSKSATPPQTPTRDALAVDAQEAASAAAESVTAAAAEASAHASNLTTTASNLFETAYETLRTHESEMDAAIAAAELKAAEQQARIDELLKQQETERADLKALEAAVENLTTRQAALRMAVRERIS</sequence>
<accession>A0A7S3E0W7</accession>
<feature type="coiled-coil region" evidence="1">
    <location>
        <begin position="348"/>
        <end position="396"/>
    </location>
</feature>